<proteinExistence type="predicted"/>
<dbReference type="EMBL" id="CAOQHR010000004">
    <property type="protein sequence ID" value="CAI6333277.1"/>
    <property type="molecule type" value="Genomic_DNA"/>
</dbReference>
<accession>A0A9W4XUF4</accession>
<evidence type="ECO:0000259" key="4">
    <source>
        <dbReference type="PROSITE" id="PS50109"/>
    </source>
</evidence>
<dbReference type="InterPro" id="IPR003594">
    <property type="entry name" value="HATPase_dom"/>
</dbReference>
<dbReference type="InterPro" id="IPR005467">
    <property type="entry name" value="His_kinase_dom"/>
</dbReference>
<evidence type="ECO:0000313" key="7">
    <source>
        <dbReference type="Proteomes" id="UP001152607"/>
    </source>
</evidence>
<evidence type="ECO:0000256" key="3">
    <source>
        <dbReference type="PROSITE-ProRule" id="PRU00169"/>
    </source>
</evidence>
<dbReference type="GO" id="GO:0000160">
    <property type="term" value="P:phosphorelay signal transduction system"/>
    <property type="evidence" value="ECO:0007669"/>
    <property type="project" value="UniProtKB-KW"/>
</dbReference>
<protein>
    <submittedName>
        <fullName evidence="6">Uncharacterized protein</fullName>
    </submittedName>
</protein>
<comment type="caution">
    <text evidence="6">The sequence shown here is derived from an EMBL/GenBank/DDBJ whole genome shotgun (WGS) entry which is preliminary data.</text>
</comment>
<dbReference type="FunFam" id="3.30.565.10:FF:000010">
    <property type="entry name" value="Sensor histidine kinase RcsC"/>
    <property type="match status" value="1"/>
</dbReference>
<dbReference type="SUPFAM" id="SSF55874">
    <property type="entry name" value="ATPase domain of HSP90 chaperone/DNA topoisomerase II/histidine kinase"/>
    <property type="match status" value="1"/>
</dbReference>
<feature type="modified residue" description="4-aspartylphosphate" evidence="3">
    <location>
        <position position="254"/>
    </location>
</feature>
<dbReference type="SMART" id="SM00387">
    <property type="entry name" value="HATPase_c"/>
    <property type="match status" value="1"/>
</dbReference>
<name>A0A9W4XUF4_9PLEO</name>
<dbReference type="InterPro" id="IPR011006">
    <property type="entry name" value="CheY-like_superfamily"/>
</dbReference>
<evidence type="ECO:0000256" key="1">
    <source>
        <dbReference type="ARBA" id="ARBA00022553"/>
    </source>
</evidence>
<keyword evidence="7" id="KW-1185">Reference proteome</keyword>
<dbReference type="PANTHER" id="PTHR45339">
    <property type="entry name" value="HYBRID SIGNAL TRANSDUCTION HISTIDINE KINASE J"/>
    <property type="match status" value="1"/>
</dbReference>
<feature type="domain" description="Response regulatory" evidence="5">
    <location>
        <begin position="196"/>
        <end position="319"/>
    </location>
</feature>
<evidence type="ECO:0000313" key="6">
    <source>
        <dbReference type="EMBL" id="CAI6333277.1"/>
    </source>
</evidence>
<reference evidence="6" key="1">
    <citation type="submission" date="2023-01" db="EMBL/GenBank/DDBJ databases">
        <authorList>
            <person name="Van Ghelder C."/>
            <person name="Rancurel C."/>
        </authorList>
    </citation>
    <scope>NUCLEOTIDE SEQUENCE</scope>
    <source>
        <strain evidence="6">CNCM I-4278</strain>
    </source>
</reference>
<dbReference type="Proteomes" id="UP001152607">
    <property type="component" value="Unassembled WGS sequence"/>
</dbReference>
<dbReference type="Gene3D" id="3.40.50.2300">
    <property type="match status" value="1"/>
</dbReference>
<dbReference type="PRINTS" id="PR00344">
    <property type="entry name" value="BCTRLSENSOR"/>
</dbReference>
<dbReference type="InterPro" id="IPR004358">
    <property type="entry name" value="Sig_transdc_His_kin-like_C"/>
</dbReference>
<dbReference type="InterPro" id="IPR036890">
    <property type="entry name" value="HATPase_C_sf"/>
</dbReference>
<keyword evidence="2" id="KW-0902">Two-component regulatory system</keyword>
<organism evidence="6 7">
    <name type="scientific">Periconia digitata</name>
    <dbReference type="NCBI Taxonomy" id="1303443"/>
    <lineage>
        <taxon>Eukaryota</taxon>
        <taxon>Fungi</taxon>
        <taxon>Dikarya</taxon>
        <taxon>Ascomycota</taxon>
        <taxon>Pezizomycotina</taxon>
        <taxon>Dothideomycetes</taxon>
        <taxon>Pleosporomycetidae</taxon>
        <taxon>Pleosporales</taxon>
        <taxon>Massarineae</taxon>
        <taxon>Periconiaceae</taxon>
        <taxon>Periconia</taxon>
    </lineage>
</organism>
<gene>
    <name evidence="6" type="ORF">PDIGIT_LOCUS6315</name>
</gene>
<dbReference type="Gene3D" id="3.30.565.10">
    <property type="entry name" value="Histidine kinase-like ATPase, C-terminal domain"/>
    <property type="match status" value="1"/>
</dbReference>
<dbReference type="InterPro" id="IPR001789">
    <property type="entry name" value="Sig_transdc_resp-reg_receiver"/>
</dbReference>
<dbReference type="SMART" id="SM00448">
    <property type="entry name" value="REC"/>
    <property type="match status" value="1"/>
</dbReference>
<dbReference type="SUPFAM" id="SSF52172">
    <property type="entry name" value="CheY-like"/>
    <property type="match status" value="1"/>
</dbReference>
<dbReference type="AlphaFoldDB" id="A0A9W4XUF4"/>
<dbReference type="Pfam" id="PF02518">
    <property type="entry name" value="HATPase_c"/>
    <property type="match status" value="1"/>
</dbReference>
<dbReference type="PANTHER" id="PTHR45339:SF1">
    <property type="entry name" value="HYBRID SIGNAL TRANSDUCTION HISTIDINE KINASE J"/>
    <property type="match status" value="1"/>
</dbReference>
<dbReference type="PROSITE" id="PS50109">
    <property type="entry name" value="HIS_KIN"/>
    <property type="match status" value="1"/>
</dbReference>
<dbReference type="OrthoDB" id="60033at2759"/>
<keyword evidence="1 3" id="KW-0597">Phosphoprotein</keyword>
<feature type="domain" description="Histidine kinase" evidence="4">
    <location>
        <begin position="1"/>
        <end position="158"/>
    </location>
</feature>
<evidence type="ECO:0000259" key="5">
    <source>
        <dbReference type="PROSITE" id="PS50110"/>
    </source>
</evidence>
<dbReference type="Pfam" id="PF00072">
    <property type="entry name" value="Response_reg"/>
    <property type="match status" value="1"/>
</dbReference>
<dbReference type="CDD" id="cd17546">
    <property type="entry name" value="REC_hyHK_CKI1_RcsC-like"/>
    <property type="match status" value="1"/>
</dbReference>
<dbReference type="PROSITE" id="PS50110">
    <property type="entry name" value="RESPONSE_REGULATORY"/>
    <property type="match status" value="1"/>
</dbReference>
<sequence>MTFWTTVNWLPSVLRVYHKFPKPGVSLQGTLDPKVPRAAEGDSLRYRQIVQNLTSNAIKFTEKGYVHVAVSLEHEDEESFDVLTEVMDSGIGVPSAVCSALFTPFMQFDNSTTKKFQGTGLGLSICKSLAELMNGQIGYKPNPEGAGSLFWFTAKLKKVPQESSIQALETQLETLNRPSIPSSPLEAIKKAAVNKHILLAEDNTINRTVMLKMLAGLGFPSIDVAVDGEEAVKLATATQDSTTRSSPYDLILMDISMPLLDGVEATRKIRNAGLQMPIIAMTANALKGHAENYIAKGMTGYVAKPVDRNVLINLLLGYMQQREQGD</sequence>
<dbReference type="CDD" id="cd16922">
    <property type="entry name" value="HATPase_EvgS-ArcB-TorS-like"/>
    <property type="match status" value="1"/>
</dbReference>
<dbReference type="GO" id="GO:0016772">
    <property type="term" value="F:transferase activity, transferring phosphorus-containing groups"/>
    <property type="evidence" value="ECO:0007669"/>
    <property type="project" value="InterPro"/>
</dbReference>
<evidence type="ECO:0000256" key="2">
    <source>
        <dbReference type="ARBA" id="ARBA00023012"/>
    </source>
</evidence>